<feature type="compositionally biased region" description="Gly residues" evidence="1">
    <location>
        <begin position="47"/>
        <end position="61"/>
    </location>
</feature>
<accession>A0A919A8F9</accession>
<sequence length="123" mass="12330">MSPVRPVVRAPRRCVWPRVLVLLLALLLPVVHAGQAQPVASVAAAGESGGGGTGGSGGGGGTALAEYDVLDAVARTPVRRAALPRRPAPRTGVAVPSAAGRPPVPPSPPPYAPCVPRSVVLRC</sequence>
<protein>
    <submittedName>
        <fullName evidence="3">Uncharacterized protein</fullName>
    </submittedName>
</protein>
<reference evidence="3" key="1">
    <citation type="journal article" date="2014" name="Int. J. Syst. Evol. Microbiol.">
        <title>Complete genome sequence of Corynebacterium casei LMG S-19264T (=DSM 44701T), isolated from a smear-ripened cheese.</title>
        <authorList>
            <consortium name="US DOE Joint Genome Institute (JGI-PGF)"/>
            <person name="Walter F."/>
            <person name="Albersmeier A."/>
            <person name="Kalinowski J."/>
            <person name="Ruckert C."/>
        </authorList>
    </citation>
    <scope>NUCLEOTIDE SEQUENCE</scope>
    <source>
        <strain evidence="3">JCM 4477</strain>
    </source>
</reference>
<feature type="compositionally biased region" description="Pro residues" evidence="1">
    <location>
        <begin position="102"/>
        <end position="113"/>
    </location>
</feature>
<feature type="signal peptide" evidence="2">
    <location>
        <begin position="1"/>
        <end position="33"/>
    </location>
</feature>
<reference evidence="3" key="2">
    <citation type="submission" date="2020-09" db="EMBL/GenBank/DDBJ databases">
        <authorList>
            <person name="Sun Q."/>
            <person name="Ohkuma M."/>
        </authorList>
    </citation>
    <scope>NUCLEOTIDE SEQUENCE</scope>
    <source>
        <strain evidence="3">JCM 4477</strain>
    </source>
</reference>
<gene>
    <name evidence="3" type="ORF">GCM10018772_13980</name>
</gene>
<feature type="region of interest" description="Disordered" evidence="1">
    <location>
        <begin position="42"/>
        <end position="61"/>
    </location>
</feature>
<name>A0A919A8F9_9ACTN</name>
<evidence type="ECO:0000256" key="2">
    <source>
        <dbReference type="SAM" id="SignalP"/>
    </source>
</evidence>
<feature type="chain" id="PRO_5038613555" evidence="2">
    <location>
        <begin position="34"/>
        <end position="123"/>
    </location>
</feature>
<evidence type="ECO:0000313" key="4">
    <source>
        <dbReference type="Proteomes" id="UP000630718"/>
    </source>
</evidence>
<evidence type="ECO:0000313" key="3">
    <source>
        <dbReference type="EMBL" id="GHE91178.1"/>
    </source>
</evidence>
<feature type="region of interest" description="Disordered" evidence="1">
    <location>
        <begin position="80"/>
        <end position="113"/>
    </location>
</feature>
<evidence type="ECO:0000256" key="1">
    <source>
        <dbReference type="SAM" id="MobiDB-lite"/>
    </source>
</evidence>
<proteinExistence type="predicted"/>
<keyword evidence="4" id="KW-1185">Reference proteome</keyword>
<keyword evidence="2" id="KW-0732">Signal</keyword>
<organism evidence="3 4">
    <name type="scientific">Streptomyces fumanus</name>
    <dbReference type="NCBI Taxonomy" id="67302"/>
    <lineage>
        <taxon>Bacteria</taxon>
        <taxon>Bacillati</taxon>
        <taxon>Actinomycetota</taxon>
        <taxon>Actinomycetes</taxon>
        <taxon>Kitasatosporales</taxon>
        <taxon>Streptomycetaceae</taxon>
        <taxon>Streptomyces</taxon>
    </lineage>
</organism>
<comment type="caution">
    <text evidence="3">The sequence shown here is derived from an EMBL/GenBank/DDBJ whole genome shotgun (WGS) entry which is preliminary data.</text>
</comment>
<dbReference type="RefSeq" id="WP_190203209.1">
    <property type="nucleotide sequence ID" value="NZ_BNBI01000002.1"/>
</dbReference>
<dbReference type="AlphaFoldDB" id="A0A919A8F9"/>
<feature type="compositionally biased region" description="Low complexity" evidence="1">
    <location>
        <begin position="80"/>
        <end position="101"/>
    </location>
</feature>
<dbReference type="Proteomes" id="UP000630718">
    <property type="component" value="Unassembled WGS sequence"/>
</dbReference>
<dbReference type="EMBL" id="BNBI01000002">
    <property type="protein sequence ID" value="GHE91178.1"/>
    <property type="molecule type" value="Genomic_DNA"/>
</dbReference>